<dbReference type="Gene3D" id="4.10.60.10">
    <property type="entry name" value="Zinc finger, CCHC-type"/>
    <property type="match status" value="1"/>
</dbReference>
<feature type="compositionally biased region" description="Basic and acidic residues" evidence="1">
    <location>
        <begin position="68"/>
        <end position="78"/>
    </location>
</feature>
<evidence type="ECO:0000313" key="2">
    <source>
        <dbReference type="EMBL" id="KAL3700503.1"/>
    </source>
</evidence>
<gene>
    <name evidence="2" type="ORF">R1sor_018525</name>
</gene>
<name>A0ABD3IA13_9MARC</name>
<protein>
    <recommendedName>
        <fullName evidence="4">CCHC-type domain-containing protein</fullName>
    </recommendedName>
</protein>
<evidence type="ECO:0000256" key="1">
    <source>
        <dbReference type="SAM" id="MobiDB-lite"/>
    </source>
</evidence>
<keyword evidence="3" id="KW-1185">Reference proteome</keyword>
<feature type="region of interest" description="Disordered" evidence="1">
    <location>
        <begin position="111"/>
        <end position="130"/>
    </location>
</feature>
<feature type="region of interest" description="Disordered" evidence="1">
    <location>
        <begin position="1"/>
        <end position="102"/>
    </location>
</feature>
<feature type="compositionally biased region" description="Basic and acidic residues" evidence="1">
    <location>
        <begin position="303"/>
        <end position="326"/>
    </location>
</feature>
<dbReference type="InterPro" id="IPR036875">
    <property type="entry name" value="Znf_CCHC_sf"/>
</dbReference>
<proteinExistence type="predicted"/>
<feature type="region of interest" description="Disordered" evidence="1">
    <location>
        <begin position="464"/>
        <end position="492"/>
    </location>
</feature>
<feature type="region of interest" description="Disordered" evidence="1">
    <location>
        <begin position="302"/>
        <end position="360"/>
    </location>
</feature>
<dbReference type="EMBL" id="JBJQOH010000001">
    <property type="protein sequence ID" value="KAL3700503.1"/>
    <property type="molecule type" value="Genomic_DNA"/>
</dbReference>
<dbReference type="SUPFAM" id="SSF57756">
    <property type="entry name" value="Retrovirus zinc finger-like domains"/>
    <property type="match status" value="1"/>
</dbReference>
<sequence>MGDASEHTFRAKLLGQNSGVGGINVGANPVLTRAWSNSGRSREKTQEMQGGLMGQTMSAADLEEESDAEKTDVPDRRGQVLGGLWRDKPLPSRSSDMWKTFTDKEPLATLKASQESGRQSGSRGAQLGLDSRQAEVDWAKRISWDVLAEEMVTMQEALTEEEEVSQSRDRVVTWVQDTMEHRLGVQVNQVTALSRCEFLIVFHSEDDRDEVLLNPPGYLDGKVVRIVEWERRHSIKISAHMKPATGGRHLDLPKFVGIKTPWGKTYLQPVVYTRLPDRCFICLGQGHWAWSCPKKRQGVEQTVGKDHGGVEGKTKVAEGSGDHIVHSSDNVELDGFTKVRSKTQGKETSGGGSKSEDGKCQSTNQFEALKDLIAKDAKLNQKDDLMEEVTSKEATVAGETESAKKLQIPRQGRAWEDAVITRPFQALESTMPYQELLRKVEESKVTKKNKQGEMKSLTKLLEANFKKKMSRSQNSADPQPREATQPGAAELI</sequence>
<evidence type="ECO:0008006" key="4">
    <source>
        <dbReference type="Google" id="ProtNLM"/>
    </source>
</evidence>
<reference evidence="2 3" key="1">
    <citation type="submission" date="2024-09" db="EMBL/GenBank/DDBJ databases">
        <title>Chromosome-scale assembly of Riccia sorocarpa.</title>
        <authorList>
            <person name="Paukszto L."/>
        </authorList>
    </citation>
    <scope>NUCLEOTIDE SEQUENCE [LARGE SCALE GENOMIC DNA]</scope>
    <source>
        <strain evidence="2">LP-2024</strain>
        <tissue evidence="2">Aerial parts of the thallus</tissue>
    </source>
</reference>
<evidence type="ECO:0000313" key="3">
    <source>
        <dbReference type="Proteomes" id="UP001633002"/>
    </source>
</evidence>
<accession>A0ABD3IA13</accession>
<dbReference type="Proteomes" id="UP001633002">
    <property type="component" value="Unassembled WGS sequence"/>
</dbReference>
<feature type="compositionally biased region" description="Low complexity" evidence="1">
    <location>
        <begin position="112"/>
        <end position="126"/>
    </location>
</feature>
<comment type="caution">
    <text evidence="2">The sequence shown here is derived from an EMBL/GenBank/DDBJ whole genome shotgun (WGS) entry which is preliminary data.</text>
</comment>
<dbReference type="AlphaFoldDB" id="A0ABD3IA13"/>
<organism evidence="2 3">
    <name type="scientific">Riccia sorocarpa</name>
    <dbReference type="NCBI Taxonomy" id="122646"/>
    <lineage>
        <taxon>Eukaryota</taxon>
        <taxon>Viridiplantae</taxon>
        <taxon>Streptophyta</taxon>
        <taxon>Embryophyta</taxon>
        <taxon>Marchantiophyta</taxon>
        <taxon>Marchantiopsida</taxon>
        <taxon>Marchantiidae</taxon>
        <taxon>Marchantiales</taxon>
        <taxon>Ricciaceae</taxon>
        <taxon>Riccia</taxon>
    </lineage>
</organism>